<evidence type="ECO:0000313" key="2">
    <source>
        <dbReference type="EMBL" id="KAG2121007.1"/>
    </source>
</evidence>
<dbReference type="AlphaFoldDB" id="A0A9P7K0T1"/>
<organism evidence="2 3">
    <name type="scientific">Suillus discolor</name>
    <dbReference type="NCBI Taxonomy" id="1912936"/>
    <lineage>
        <taxon>Eukaryota</taxon>
        <taxon>Fungi</taxon>
        <taxon>Dikarya</taxon>
        <taxon>Basidiomycota</taxon>
        <taxon>Agaricomycotina</taxon>
        <taxon>Agaricomycetes</taxon>
        <taxon>Agaricomycetidae</taxon>
        <taxon>Boletales</taxon>
        <taxon>Suillineae</taxon>
        <taxon>Suillaceae</taxon>
        <taxon>Suillus</taxon>
    </lineage>
</organism>
<dbReference type="RefSeq" id="XP_041300383.1">
    <property type="nucleotide sequence ID" value="XM_041428295.1"/>
</dbReference>
<reference evidence="2" key="1">
    <citation type="journal article" date="2020" name="New Phytol.">
        <title>Comparative genomics reveals dynamic genome evolution in host specialist ectomycorrhizal fungi.</title>
        <authorList>
            <person name="Lofgren L.A."/>
            <person name="Nguyen N.H."/>
            <person name="Vilgalys R."/>
            <person name="Ruytinx J."/>
            <person name="Liao H.L."/>
            <person name="Branco S."/>
            <person name="Kuo A."/>
            <person name="LaButti K."/>
            <person name="Lipzen A."/>
            <person name="Andreopoulos W."/>
            <person name="Pangilinan J."/>
            <person name="Riley R."/>
            <person name="Hundley H."/>
            <person name="Na H."/>
            <person name="Barry K."/>
            <person name="Grigoriev I.V."/>
            <person name="Stajich J.E."/>
            <person name="Kennedy P.G."/>
        </authorList>
    </citation>
    <scope>NUCLEOTIDE SEQUENCE</scope>
    <source>
        <strain evidence="2">FC423</strain>
    </source>
</reference>
<accession>A0A9P7K0T1</accession>
<comment type="caution">
    <text evidence="2">The sequence shown here is derived from an EMBL/GenBank/DDBJ whole genome shotgun (WGS) entry which is preliminary data.</text>
</comment>
<keyword evidence="1" id="KW-1133">Transmembrane helix</keyword>
<feature type="transmembrane region" description="Helical" evidence="1">
    <location>
        <begin position="6"/>
        <end position="27"/>
    </location>
</feature>
<dbReference type="Proteomes" id="UP000823399">
    <property type="component" value="Unassembled WGS sequence"/>
</dbReference>
<dbReference type="EMBL" id="JABBWM010000001">
    <property type="protein sequence ID" value="KAG2121007.1"/>
    <property type="molecule type" value="Genomic_DNA"/>
</dbReference>
<gene>
    <name evidence="2" type="ORF">F5147DRAFT_15136</name>
</gene>
<name>A0A9P7K0T1_9AGAM</name>
<protein>
    <submittedName>
        <fullName evidence="2">Uncharacterized protein</fullName>
    </submittedName>
</protein>
<evidence type="ECO:0000256" key="1">
    <source>
        <dbReference type="SAM" id="Phobius"/>
    </source>
</evidence>
<keyword evidence="3" id="KW-1185">Reference proteome</keyword>
<keyword evidence="1" id="KW-0812">Transmembrane</keyword>
<proteinExistence type="predicted"/>
<evidence type="ECO:0000313" key="3">
    <source>
        <dbReference type="Proteomes" id="UP000823399"/>
    </source>
</evidence>
<sequence>MPPETASLIPLLGIGFLSGQIIVSIYLSSGILRLHSLRLLVRVLELVFILILFPHCPSSCVDNQQLHCDNLRT</sequence>
<dbReference type="GeneID" id="64690554"/>
<feature type="transmembrane region" description="Helical" evidence="1">
    <location>
        <begin position="39"/>
        <end position="55"/>
    </location>
</feature>
<keyword evidence="1" id="KW-0472">Membrane</keyword>